<organism evidence="1 2">
    <name type="scientific">Rosa chinensis</name>
    <name type="common">China rose</name>
    <dbReference type="NCBI Taxonomy" id="74649"/>
    <lineage>
        <taxon>Eukaryota</taxon>
        <taxon>Viridiplantae</taxon>
        <taxon>Streptophyta</taxon>
        <taxon>Embryophyta</taxon>
        <taxon>Tracheophyta</taxon>
        <taxon>Spermatophyta</taxon>
        <taxon>Magnoliopsida</taxon>
        <taxon>eudicotyledons</taxon>
        <taxon>Gunneridae</taxon>
        <taxon>Pentapetalae</taxon>
        <taxon>rosids</taxon>
        <taxon>fabids</taxon>
        <taxon>Rosales</taxon>
        <taxon>Rosaceae</taxon>
        <taxon>Rosoideae</taxon>
        <taxon>Rosoideae incertae sedis</taxon>
        <taxon>Rosa</taxon>
    </lineage>
</organism>
<sequence>MVPIAEDDNRGFNFSSLTRKFYSDESCTNYRDGVILAVESELAWTCNLLSDYFGVN</sequence>
<proteinExistence type="predicted"/>
<protein>
    <submittedName>
        <fullName evidence="1">Uncharacterized protein</fullName>
    </submittedName>
</protein>
<dbReference type="Gramene" id="PRQ27811">
    <property type="protein sequence ID" value="PRQ27811"/>
    <property type="gene ID" value="RchiOBHm_Chr6g0309281"/>
</dbReference>
<accession>A0A2P6Q0U5</accession>
<name>A0A2P6Q0U5_ROSCH</name>
<dbReference type="Proteomes" id="UP000238479">
    <property type="component" value="Chromosome 6"/>
</dbReference>
<gene>
    <name evidence="1" type="ORF">RchiOBHm_Chr6g0309281</name>
</gene>
<keyword evidence="2" id="KW-1185">Reference proteome</keyword>
<comment type="caution">
    <text evidence="1">The sequence shown here is derived from an EMBL/GenBank/DDBJ whole genome shotgun (WGS) entry which is preliminary data.</text>
</comment>
<evidence type="ECO:0000313" key="2">
    <source>
        <dbReference type="Proteomes" id="UP000238479"/>
    </source>
</evidence>
<evidence type="ECO:0000313" key="1">
    <source>
        <dbReference type="EMBL" id="PRQ27811.1"/>
    </source>
</evidence>
<reference evidence="1 2" key="1">
    <citation type="journal article" date="2018" name="Nat. Genet.">
        <title>The Rosa genome provides new insights in the design of modern roses.</title>
        <authorList>
            <person name="Bendahmane M."/>
        </authorList>
    </citation>
    <scope>NUCLEOTIDE SEQUENCE [LARGE SCALE GENOMIC DNA]</scope>
    <source>
        <strain evidence="2">cv. Old Blush</strain>
    </source>
</reference>
<dbReference type="AlphaFoldDB" id="A0A2P6Q0U5"/>
<dbReference type="EMBL" id="PDCK01000044">
    <property type="protein sequence ID" value="PRQ27811.1"/>
    <property type="molecule type" value="Genomic_DNA"/>
</dbReference>